<dbReference type="PRINTS" id="PR00080">
    <property type="entry name" value="SDRFAMILY"/>
</dbReference>
<dbReference type="GO" id="GO:0016616">
    <property type="term" value="F:oxidoreductase activity, acting on the CH-OH group of donors, NAD or NADP as acceptor"/>
    <property type="evidence" value="ECO:0007669"/>
    <property type="project" value="TreeGrafter"/>
</dbReference>
<dbReference type="InterPro" id="IPR002347">
    <property type="entry name" value="SDR_fam"/>
</dbReference>
<sequence length="291" mass="31682">MKKILDNYMHMCYITNSWYTNGIQTEYRGRVINGQERRSMMEAFRLTGKTAIVTGAGAGLGNSMAAGLAEAGARVALIDIRPDIGEIAKRMCGDGRELVGIQANLTDREDLKRGFGACLRLLGGVDILINNAGMQVRGRAEEIALGDWDRLMELNVTALFEMSRLAAREMMKKGYGKIINVASMLSFFGGLNCSPYAASKGAVAQLTKAFSNEWAGHGINVNAIAPGYMDTALNTTLMADQERYREITLRIPAHRWGQPEDLIGTVIYLASRASDYVSGAVIPIDGGYLGR</sequence>
<evidence type="ECO:0000256" key="3">
    <source>
        <dbReference type="RuleBase" id="RU000363"/>
    </source>
</evidence>
<organism evidence="4 5">
    <name type="scientific">[Clostridium] asparagiforme DSM 15981</name>
    <dbReference type="NCBI Taxonomy" id="518636"/>
    <lineage>
        <taxon>Bacteria</taxon>
        <taxon>Bacillati</taxon>
        <taxon>Bacillota</taxon>
        <taxon>Clostridia</taxon>
        <taxon>Lachnospirales</taxon>
        <taxon>Lachnospiraceae</taxon>
        <taxon>Enterocloster</taxon>
    </lineage>
</organism>
<dbReference type="EMBL" id="ACCJ01000094">
    <property type="protein sequence ID" value="EEG56119.1"/>
    <property type="molecule type" value="Genomic_DNA"/>
</dbReference>
<evidence type="ECO:0000256" key="1">
    <source>
        <dbReference type="ARBA" id="ARBA00006484"/>
    </source>
</evidence>
<dbReference type="PRINTS" id="PR00081">
    <property type="entry name" value="GDHRDH"/>
</dbReference>
<dbReference type="PROSITE" id="PS00061">
    <property type="entry name" value="ADH_SHORT"/>
    <property type="match status" value="1"/>
</dbReference>
<comment type="caution">
    <text evidence="4">The sequence shown here is derived from an EMBL/GenBank/DDBJ whole genome shotgun (WGS) entry which is preliminary data.</text>
</comment>
<dbReference type="Proteomes" id="UP000004756">
    <property type="component" value="Unassembled WGS sequence"/>
</dbReference>
<reference evidence="4 5" key="2">
    <citation type="submission" date="2009-02" db="EMBL/GenBank/DDBJ databases">
        <title>Draft genome sequence of Clostridium asparagiforme (DSM 15981).</title>
        <authorList>
            <person name="Sudarsanam P."/>
            <person name="Ley R."/>
            <person name="Guruge J."/>
            <person name="Turnbaugh P.J."/>
            <person name="Mahowald M."/>
            <person name="Liep D."/>
            <person name="Gordon J."/>
        </authorList>
    </citation>
    <scope>NUCLEOTIDE SEQUENCE [LARGE SCALE GENOMIC DNA]</scope>
    <source>
        <strain evidence="4 5">DSM 15981</strain>
    </source>
</reference>
<dbReference type="Pfam" id="PF00106">
    <property type="entry name" value="adh_short"/>
    <property type="match status" value="1"/>
</dbReference>
<accession>C0CXT1</accession>
<dbReference type="PANTHER" id="PTHR42760">
    <property type="entry name" value="SHORT-CHAIN DEHYDROGENASES/REDUCTASES FAMILY MEMBER"/>
    <property type="match status" value="1"/>
</dbReference>
<dbReference type="PANTHER" id="PTHR42760:SF5">
    <property type="entry name" value="2-DEHYDRO-3-DEOXY-D-GLUCONATE 5-DEHYDROGENASE"/>
    <property type="match status" value="1"/>
</dbReference>
<dbReference type="SUPFAM" id="SSF51735">
    <property type="entry name" value="NAD(P)-binding Rossmann-fold domains"/>
    <property type="match status" value="1"/>
</dbReference>
<evidence type="ECO:0000313" key="4">
    <source>
        <dbReference type="EMBL" id="EEG56119.1"/>
    </source>
</evidence>
<evidence type="ECO:0000256" key="2">
    <source>
        <dbReference type="ARBA" id="ARBA00023002"/>
    </source>
</evidence>
<dbReference type="FunFam" id="3.40.50.720:FF:000084">
    <property type="entry name" value="Short-chain dehydrogenase reductase"/>
    <property type="match status" value="1"/>
</dbReference>
<reference evidence="4 5" key="1">
    <citation type="submission" date="2009-01" db="EMBL/GenBank/DDBJ databases">
        <authorList>
            <person name="Fulton L."/>
            <person name="Clifton S."/>
            <person name="Fulton B."/>
            <person name="Xu J."/>
            <person name="Minx P."/>
            <person name="Pepin K.H."/>
            <person name="Johnson M."/>
            <person name="Bhonagiri V."/>
            <person name="Nash W.E."/>
            <person name="Mardis E.R."/>
            <person name="Wilson R.K."/>
        </authorList>
    </citation>
    <scope>NUCLEOTIDE SEQUENCE [LARGE SCALE GENOMIC DNA]</scope>
    <source>
        <strain evidence="4 5">DSM 15981</strain>
    </source>
</reference>
<name>C0CXT1_9FIRM</name>
<dbReference type="Gene3D" id="3.40.50.720">
    <property type="entry name" value="NAD(P)-binding Rossmann-like Domain"/>
    <property type="match status" value="1"/>
</dbReference>
<proteinExistence type="inferred from homology"/>
<dbReference type="HOGENOM" id="CLU_010194_1_1_9"/>
<dbReference type="InterPro" id="IPR036291">
    <property type="entry name" value="NAD(P)-bd_dom_sf"/>
</dbReference>
<comment type="similarity">
    <text evidence="1 3">Belongs to the short-chain dehydrogenases/reductases (SDR) family.</text>
</comment>
<protein>
    <submittedName>
        <fullName evidence="4">Putative 2-deoxy-D-gluconate 3-dehydrogenase</fullName>
    </submittedName>
</protein>
<evidence type="ECO:0000313" key="5">
    <source>
        <dbReference type="Proteomes" id="UP000004756"/>
    </source>
</evidence>
<keyword evidence="5" id="KW-1185">Reference proteome</keyword>
<gene>
    <name evidence="4" type="ORF">CLOSTASPAR_01806</name>
</gene>
<dbReference type="AlphaFoldDB" id="C0CXT1"/>
<keyword evidence="2" id="KW-0560">Oxidoreductase</keyword>
<dbReference type="GO" id="GO:0008206">
    <property type="term" value="P:bile acid metabolic process"/>
    <property type="evidence" value="ECO:0007669"/>
    <property type="project" value="UniProtKB-ARBA"/>
</dbReference>
<dbReference type="InterPro" id="IPR020904">
    <property type="entry name" value="Sc_DH/Rdtase_CS"/>
</dbReference>